<dbReference type="AlphaFoldDB" id="A0A382W1C0"/>
<proteinExistence type="predicted"/>
<name>A0A382W1C0_9ZZZZ</name>
<dbReference type="InterPro" id="IPR029063">
    <property type="entry name" value="SAM-dependent_MTases_sf"/>
</dbReference>
<accession>A0A382W1C0</accession>
<dbReference type="EMBL" id="UINC01156155">
    <property type="protein sequence ID" value="SVD52410.1"/>
    <property type="molecule type" value="Genomic_DNA"/>
</dbReference>
<organism evidence="1">
    <name type="scientific">marine metagenome</name>
    <dbReference type="NCBI Taxonomy" id="408172"/>
    <lineage>
        <taxon>unclassified sequences</taxon>
        <taxon>metagenomes</taxon>
        <taxon>ecological metagenomes</taxon>
    </lineage>
</organism>
<gene>
    <name evidence="1" type="ORF">METZ01_LOCUS405264</name>
</gene>
<protein>
    <submittedName>
        <fullName evidence="1">Uncharacterized protein</fullName>
    </submittedName>
</protein>
<evidence type="ECO:0000313" key="1">
    <source>
        <dbReference type="EMBL" id="SVD52410.1"/>
    </source>
</evidence>
<dbReference type="SUPFAM" id="SSF53335">
    <property type="entry name" value="S-adenosyl-L-methionine-dependent methyltransferases"/>
    <property type="match status" value="1"/>
</dbReference>
<sequence>MSKFLDEDKLSLDYHKVCNSLERVDEDEALDIIFKYYRENGFPHYTIREEEKHEQIRKLQNFKHEQILDGDEITQTMNGLRLAWSYFPQFWNVPCGNAKTTPWENFHNDDKLKEVIRKTIKWHFNHSDKPHWTENRFRQNIKIYGGTQTVSNFRPTAAKYIYETYGGDGVTWDMSCGWGGRLLGALSSKIIKKYIGTEPSTKTFEGLNKIKEEFSYLGKEVELHCLGSEVFTPKEKVDLCFTSPPYFDT</sequence>
<feature type="non-terminal residue" evidence="1">
    <location>
        <position position="249"/>
    </location>
</feature>
<reference evidence="1" key="1">
    <citation type="submission" date="2018-05" db="EMBL/GenBank/DDBJ databases">
        <authorList>
            <person name="Lanie J.A."/>
            <person name="Ng W.-L."/>
            <person name="Kazmierczak K.M."/>
            <person name="Andrzejewski T.M."/>
            <person name="Davidsen T.M."/>
            <person name="Wayne K.J."/>
            <person name="Tettelin H."/>
            <person name="Glass J.I."/>
            <person name="Rusch D."/>
            <person name="Podicherti R."/>
            <person name="Tsui H.-C.T."/>
            <person name="Winkler M.E."/>
        </authorList>
    </citation>
    <scope>NUCLEOTIDE SEQUENCE</scope>
</reference>